<evidence type="ECO:0000256" key="1">
    <source>
        <dbReference type="SAM" id="Phobius"/>
    </source>
</evidence>
<feature type="transmembrane region" description="Helical" evidence="1">
    <location>
        <begin position="627"/>
        <end position="646"/>
    </location>
</feature>
<evidence type="ECO:0000313" key="3">
    <source>
        <dbReference type="Proteomes" id="UP000037035"/>
    </source>
</evidence>
<comment type="caution">
    <text evidence="2">The sequence shown here is derived from an EMBL/GenBank/DDBJ whole genome shotgun (WGS) entry which is preliminary data.</text>
</comment>
<proteinExistence type="predicted"/>
<evidence type="ECO:0000313" key="2">
    <source>
        <dbReference type="EMBL" id="KNZ47255.1"/>
    </source>
</evidence>
<dbReference type="EMBL" id="LAVV01011907">
    <property type="protein sequence ID" value="KNZ47255.1"/>
    <property type="molecule type" value="Genomic_DNA"/>
</dbReference>
<keyword evidence="1" id="KW-0472">Membrane</keyword>
<dbReference type="AlphaFoldDB" id="A0A0L6UHG8"/>
<dbReference type="VEuPathDB" id="FungiDB:VP01_656g3"/>
<reference evidence="2 3" key="1">
    <citation type="submission" date="2015-08" db="EMBL/GenBank/DDBJ databases">
        <title>Next Generation Sequencing and Analysis of the Genome of Puccinia sorghi L Schw, the Causal Agent of Maize Common Rust.</title>
        <authorList>
            <person name="Rochi L."/>
            <person name="Burguener G."/>
            <person name="Darino M."/>
            <person name="Turjanski A."/>
            <person name="Kreff E."/>
            <person name="Dieguez M.J."/>
            <person name="Sacco F."/>
        </authorList>
    </citation>
    <scope>NUCLEOTIDE SEQUENCE [LARGE SCALE GENOMIC DNA]</scope>
    <source>
        <strain evidence="2 3">RO10H11247</strain>
    </source>
</reference>
<keyword evidence="1" id="KW-1133">Transmembrane helix</keyword>
<name>A0A0L6UHG8_9BASI</name>
<protein>
    <submittedName>
        <fullName evidence="2">Uncharacterized protein</fullName>
    </submittedName>
</protein>
<sequence>MAWTIRPVNHKENIQFIAEQIKIIVFLYQSKNILLNVESLWSRQKLKGSETRCFQSFCKTERNIAFDFVHGRECGGRKAMVRCEGRDKAGGKVAVVIRDLGGLSGHWRRVRQDKSCCGGHCGGDTDQVKRRVRIDGSKDVGNSGGSEVVVGGRCGVFLVHGEEADKSKQRKWRRKYRRIGDVGEAVIRGCCREWKSMRVGYECAGSGGAGGAGVREFRGECRNLFGKKWRVKQEKTQSRQEIIQNLFTSGNSKEWITLSYPPTVFISTAGDVVSIYLSIYIDRVQISRKAKSFKSIRAEYSESLSGFLLPVIQFFWSENQNNLMETKGKLSVHQLHGQDNLDGDFVTEVQSTPYRDFIEKVASEFKDIFDSASPLIWDVTKNGTCSFIGLTLFLLCLRKTSLLVCSSKWKTQGLWRVEPLHQPKEIKYLLSVVATQKAFSSRHRFHGTSNNPNHEVSPRFFNYLFNFVHLFLGLQPIHPNKTFFFSLATDDCVKIYRNLGKPGVLINSLPAFCHYLSLKSKNKRQSSSSCSTNKMGKILLEILADKKKQLALPLIQMNFLEYFKDEKIDCFELLKYKNITHEHMSKLGLRDGIIAQLRDNISWYNLFFHHISHYQKKEKEKENLERMYHYIVIVLWIYYLISLLKYKPTNEPHYKRRELKKRNLIDPSEMYYKLFEKDFYTIPTVLIGTSGKGECPSVCHSSRSQYKLSLV</sequence>
<keyword evidence="3" id="KW-1185">Reference proteome</keyword>
<dbReference type="Proteomes" id="UP000037035">
    <property type="component" value="Unassembled WGS sequence"/>
</dbReference>
<gene>
    <name evidence="2" type="ORF">VP01_656g3</name>
</gene>
<keyword evidence="1" id="KW-0812">Transmembrane</keyword>
<accession>A0A0L6UHG8</accession>
<organism evidence="2 3">
    <name type="scientific">Puccinia sorghi</name>
    <dbReference type="NCBI Taxonomy" id="27349"/>
    <lineage>
        <taxon>Eukaryota</taxon>
        <taxon>Fungi</taxon>
        <taxon>Dikarya</taxon>
        <taxon>Basidiomycota</taxon>
        <taxon>Pucciniomycotina</taxon>
        <taxon>Pucciniomycetes</taxon>
        <taxon>Pucciniales</taxon>
        <taxon>Pucciniaceae</taxon>
        <taxon>Puccinia</taxon>
    </lineage>
</organism>